<accession>A0AAU2ADR1</accession>
<evidence type="ECO:0008006" key="2">
    <source>
        <dbReference type="Google" id="ProtNLM"/>
    </source>
</evidence>
<sequence length="62" mass="6911">MQQNDWRRSRIARLSIVKSQLRKLDGVIAENGHLFFRSLGGRLVGSGVVWLVPLRAPSAPTV</sequence>
<protein>
    <recommendedName>
        <fullName evidence="2">Transposase</fullName>
    </recommendedName>
</protein>
<reference evidence="1" key="1">
    <citation type="submission" date="2022-10" db="EMBL/GenBank/DDBJ databases">
        <title>The complete genomes of actinobacterial strains from the NBC collection.</title>
        <authorList>
            <person name="Joergensen T.S."/>
            <person name="Alvarez Arevalo M."/>
            <person name="Sterndorff E.B."/>
            <person name="Faurdal D."/>
            <person name="Vuksanovic O."/>
            <person name="Mourched A.-S."/>
            <person name="Charusanti P."/>
            <person name="Shaw S."/>
            <person name="Blin K."/>
            <person name="Weber T."/>
        </authorList>
    </citation>
    <scope>NUCLEOTIDE SEQUENCE</scope>
    <source>
        <strain evidence="1">NBC_00093</strain>
    </source>
</reference>
<evidence type="ECO:0000313" key="1">
    <source>
        <dbReference type="EMBL" id="WTT22670.1"/>
    </source>
</evidence>
<name>A0AAU2ADR1_9ACTN</name>
<organism evidence="1">
    <name type="scientific">Streptomyces sp. NBC_00093</name>
    <dbReference type="NCBI Taxonomy" id="2975649"/>
    <lineage>
        <taxon>Bacteria</taxon>
        <taxon>Bacillati</taxon>
        <taxon>Actinomycetota</taxon>
        <taxon>Actinomycetes</taxon>
        <taxon>Kitasatosporales</taxon>
        <taxon>Streptomycetaceae</taxon>
        <taxon>Streptomyces</taxon>
    </lineage>
</organism>
<dbReference type="EMBL" id="CP108222">
    <property type="protein sequence ID" value="WTT22670.1"/>
    <property type="molecule type" value="Genomic_DNA"/>
</dbReference>
<dbReference type="AlphaFoldDB" id="A0AAU2ADR1"/>
<proteinExistence type="predicted"/>
<gene>
    <name evidence="1" type="ORF">OHA22_47600</name>
</gene>